<dbReference type="Gene3D" id="3.30.1330.60">
    <property type="entry name" value="OmpA-like domain"/>
    <property type="match status" value="1"/>
</dbReference>
<feature type="chain" id="PRO_5012147338" description="DUF3868 domain-containing protein" evidence="1">
    <location>
        <begin position="27"/>
        <end position="450"/>
    </location>
</feature>
<evidence type="ECO:0008006" key="4">
    <source>
        <dbReference type="Google" id="ProtNLM"/>
    </source>
</evidence>
<evidence type="ECO:0000313" key="3">
    <source>
        <dbReference type="Proteomes" id="UP000195950"/>
    </source>
</evidence>
<proteinExistence type="predicted"/>
<dbReference type="RefSeq" id="WP_087345240.1">
    <property type="nucleotide sequence ID" value="NZ_NFJX01000012.1"/>
</dbReference>
<evidence type="ECO:0000256" key="1">
    <source>
        <dbReference type="SAM" id="SignalP"/>
    </source>
</evidence>
<accession>A0A1Y4IDM5</accession>
<reference evidence="3" key="1">
    <citation type="submission" date="2017-04" db="EMBL/GenBank/DDBJ databases">
        <title>Function of individual gut microbiota members based on whole genome sequencing of pure cultures obtained from chicken caecum.</title>
        <authorList>
            <person name="Medvecky M."/>
            <person name="Cejkova D."/>
            <person name="Polansky O."/>
            <person name="Karasova D."/>
            <person name="Kubasova T."/>
            <person name="Cizek A."/>
            <person name="Rychlik I."/>
        </authorList>
    </citation>
    <scope>NUCLEOTIDE SEQUENCE [LARGE SCALE GENOMIC DNA]</scope>
    <source>
        <strain evidence="3">An199</strain>
    </source>
</reference>
<sequence>MNIGKRYILILPVLAALGALEGCATARPGTDKTVLVSPDSLTLTTDMEGRADVEVVFQLPGHYLSKRGRLVITPQWMRGQEATCEYVPIVLDSPIYTKKMERREKLDKYTDPYAGIRERIDPIASPIKRPYRQSVELPNGVDEAHLVAVVSSDGCGECTGIDTIDMAVVRRPKPVVIEPTIELVWMEPEFVIRPKVIAGKGVAHLQFVINKSEIEYSLGNNREELEGMTRTLAPLLGDTLATVTSFTITGMASADGSLAFNTALARDRANAAKEWLVERFHIGETVRGLIRVDSRPEGWEPVLAAMTSAGNPDSIAVRKILDTYADAGDDAQERHIRRLPCWNTIRKNYLQKDRKVEYAYSYTLRSFTTDEELLDMYRKRPDAFNEEELLRVAALAGSPAEKREVYQTILRYFPHSRVARNNLAFLYVREGKEHEARELLGVSEKLIIKE</sequence>
<feature type="signal peptide" evidence="1">
    <location>
        <begin position="1"/>
        <end position="26"/>
    </location>
</feature>
<keyword evidence="1" id="KW-0732">Signal</keyword>
<organism evidence="2 3">
    <name type="scientific">Parabacteroides distasonis</name>
    <dbReference type="NCBI Taxonomy" id="823"/>
    <lineage>
        <taxon>Bacteria</taxon>
        <taxon>Pseudomonadati</taxon>
        <taxon>Bacteroidota</taxon>
        <taxon>Bacteroidia</taxon>
        <taxon>Bacteroidales</taxon>
        <taxon>Tannerellaceae</taxon>
        <taxon>Parabacteroides</taxon>
    </lineage>
</organism>
<evidence type="ECO:0000313" key="2">
    <source>
        <dbReference type="EMBL" id="OUP17666.1"/>
    </source>
</evidence>
<protein>
    <recommendedName>
        <fullName evidence="4">DUF3868 domain-containing protein</fullName>
    </recommendedName>
</protein>
<dbReference type="SUPFAM" id="SSF103088">
    <property type="entry name" value="OmpA-like"/>
    <property type="match status" value="1"/>
</dbReference>
<dbReference type="EMBL" id="NFJX01000012">
    <property type="protein sequence ID" value="OUP17666.1"/>
    <property type="molecule type" value="Genomic_DNA"/>
</dbReference>
<gene>
    <name evidence="2" type="ORF">B5F32_13350</name>
</gene>
<dbReference type="Proteomes" id="UP000195950">
    <property type="component" value="Unassembled WGS sequence"/>
</dbReference>
<comment type="caution">
    <text evidence="2">The sequence shown here is derived from an EMBL/GenBank/DDBJ whole genome shotgun (WGS) entry which is preliminary data.</text>
</comment>
<dbReference type="InterPro" id="IPR036737">
    <property type="entry name" value="OmpA-like_sf"/>
</dbReference>
<dbReference type="AlphaFoldDB" id="A0A1Y4IDM5"/>
<name>A0A1Y4IDM5_PARDI</name>